<name>A0A1H6ZVZ3_9BACT</name>
<evidence type="ECO:0000313" key="1">
    <source>
        <dbReference type="EMBL" id="SEJ55767.1"/>
    </source>
</evidence>
<dbReference type="STRING" id="1416801.SAMN05192553_10570"/>
<proteinExistence type="predicted"/>
<protein>
    <submittedName>
        <fullName evidence="1">Uncharacterized protein</fullName>
    </submittedName>
</protein>
<dbReference type="AlphaFoldDB" id="A0A1H6ZVZ3"/>
<organism evidence="1 2">
    <name type="scientific">Cyclobacterium xiamenense</name>
    <dbReference type="NCBI Taxonomy" id="1297121"/>
    <lineage>
        <taxon>Bacteria</taxon>
        <taxon>Pseudomonadati</taxon>
        <taxon>Bacteroidota</taxon>
        <taxon>Cytophagia</taxon>
        <taxon>Cytophagales</taxon>
        <taxon>Cyclobacteriaceae</taxon>
        <taxon>Cyclobacterium</taxon>
    </lineage>
</organism>
<dbReference type="RefSeq" id="WP_177179679.1">
    <property type="nucleotide sequence ID" value="NZ_FNZH01000005.1"/>
</dbReference>
<accession>A0A1H6ZVZ3</accession>
<reference evidence="2" key="1">
    <citation type="submission" date="2016-10" db="EMBL/GenBank/DDBJ databases">
        <authorList>
            <person name="Varghese N."/>
            <person name="Submissions S."/>
        </authorList>
    </citation>
    <scope>NUCLEOTIDE SEQUENCE [LARGE SCALE GENOMIC DNA]</scope>
    <source>
        <strain evidence="2">IBRC-M 10761</strain>
    </source>
</reference>
<keyword evidence="2" id="KW-1185">Reference proteome</keyword>
<gene>
    <name evidence="1" type="ORF">SAMN05192553_10570</name>
</gene>
<dbReference type="EMBL" id="FNZH01000005">
    <property type="protein sequence ID" value="SEJ55767.1"/>
    <property type="molecule type" value="Genomic_DNA"/>
</dbReference>
<sequence>MVKAVSFSHGSVTDILHQYSISLTGKQLNELGSKARAFNFFHPRVGPPIITDIN</sequence>
<dbReference type="Proteomes" id="UP000199403">
    <property type="component" value="Unassembled WGS sequence"/>
</dbReference>
<evidence type="ECO:0000313" key="2">
    <source>
        <dbReference type="Proteomes" id="UP000199403"/>
    </source>
</evidence>